<accession>A0A840QU38</accession>
<name>A0A840QU38_9BACI</name>
<evidence type="ECO:0000313" key="3">
    <source>
        <dbReference type="Proteomes" id="UP000551878"/>
    </source>
</evidence>
<organism evidence="2 3">
    <name type="scientific">Texcoconibacillus texcoconensis</name>
    <dbReference type="NCBI Taxonomy" id="1095777"/>
    <lineage>
        <taxon>Bacteria</taxon>
        <taxon>Bacillati</taxon>
        <taxon>Bacillota</taxon>
        <taxon>Bacilli</taxon>
        <taxon>Bacillales</taxon>
        <taxon>Bacillaceae</taxon>
        <taxon>Texcoconibacillus</taxon>
    </lineage>
</organism>
<dbReference type="AlphaFoldDB" id="A0A840QU38"/>
<comment type="caution">
    <text evidence="2">The sequence shown here is derived from an EMBL/GenBank/DDBJ whole genome shotgun (WGS) entry which is preliminary data.</text>
</comment>
<evidence type="ECO:0000313" key="2">
    <source>
        <dbReference type="EMBL" id="MBB5174823.1"/>
    </source>
</evidence>
<protein>
    <submittedName>
        <fullName evidence="2">Uncharacterized protein</fullName>
    </submittedName>
</protein>
<keyword evidence="1" id="KW-0812">Transmembrane</keyword>
<keyword evidence="1" id="KW-0472">Membrane</keyword>
<keyword evidence="1" id="KW-1133">Transmembrane helix</keyword>
<sequence>MSKPLILTSFIILSAMLDYVYIQQYLKWLQMSKYTSIFTKNIHPQKPRKS</sequence>
<dbReference type="EMBL" id="JACHHB010000017">
    <property type="protein sequence ID" value="MBB5174823.1"/>
    <property type="molecule type" value="Genomic_DNA"/>
</dbReference>
<feature type="transmembrane region" description="Helical" evidence="1">
    <location>
        <begin position="6"/>
        <end position="22"/>
    </location>
</feature>
<evidence type="ECO:0000256" key="1">
    <source>
        <dbReference type="SAM" id="Phobius"/>
    </source>
</evidence>
<gene>
    <name evidence="2" type="ORF">HNQ41_003046</name>
</gene>
<dbReference type="Proteomes" id="UP000551878">
    <property type="component" value="Unassembled WGS sequence"/>
</dbReference>
<reference evidence="2 3" key="1">
    <citation type="submission" date="2020-08" db="EMBL/GenBank/DDBJ databases">
        <title>Genomic Encyclopedia of Type Strains, Phase IV (KMG-IV): sequencing the most valuable type-strain genomes for metagenomic binning, comparative biology and taxonomic classification.</title>
        <authorList>
            <person name="Goeker M."/>
        </authorList>
    </citation>
    <scope>NUCLEOTIDE SEQUENCE [LARGE SCALE GENOMIC DNA]</scope>
    <source>
        <strain evidence="2 3">DSM 24696</strain>
    </source>
</reference>
<proteinExistence type="predicted"/>
<keyword evidence="3" id="KW-1185">Reference proteome</keyword>